<keyword evidence="5" id="KW-0456">Lyase</keyword>
<keyword evidence="6" id="KW-0704">Schiff base</keyword>
<evidence type="ECO:0000256" key="5">
    <source>
        <dbReference type="ARBA" id="ARBA00023239"/>
    </source>
</evidence>
<keyword evidence="13" id="KW-1185">Reference proteome</keyword>
<dbReference type="InterPro" id="IPR011060">
    <property type="entry name" value="RibuloseP-bd_barrel"/>
</dbReference>
<name>A0AA38SRL1_9ASTR</name>
<dbReference type="GO" id="GO:0006520">
    <property type="term" value="P:amino acid metabolic process"/>
    <property type="evidence" value="ECO:0007669"/>
    <property type="project" value="TreeGrafter"/>
</dbReference>
<dbReference type="Pfam" id="PF05690">
    <property type="entry name" value="ThiG"/>
    <property type="match status" value="1"/>
</dbReference>
<dbReference type="InterPro" id="IPR001852">
    <property type="entry name" value="PdxS/SNZ"/>
</dbReference>
<evidence type="ECO:0000256" key="6">
    <source>
        <dbReference type="ARBA" id="ARBA00023270"/>
    </source>
</evidence>
<organism evidence="12 13">
    <name type="scientific">Centaurea solstitialis</name>
    <name type="common">yellow star-thistle</name>
    <dbReference type="NCBI Taxonomy" id="347529"/>
    <lineage>
        <taxon>Eukaryota</taxon>
        <taxon>Viridiplantae</taxon>
        <taxon>Streptophyta</taxon>
        <taxon>Embryophyta</taxon>
        <taxon>Tracheophyta</taxon>
        <taxon>Spermatophyta</taxon>
        <taxon>Magnoliopsida</taxon>
        <taxon>eudicotyledons</taxon>
        <taxon>Gunneridae</taxon>
        <taxon>Pentapetalae</taxon>
        <taxon>asterids</taxon>
        <taxon>campanulids</taxon>
        <taxon>Asterales</taxon>
        <taxon>Asteraceae</taxon>
        <taxon>Carduoideae</taxon>
        <taxon>Cardueae</taxon>
        <taxon>Centaureinae</taxon>
        <taxon>Centaurea</taxon>
    </lineage>
</organism>
<evidence type="ECO:0000256" key="2">
    <source>
        <dbReference type="ARBA" id="ARBA00007281"/>
    </source>
</evidence>
<reference evidence="12" key="1">
    <citation type="submission" date="2023-03" db="EMBL/GenBank/DDBJ databases">
        <title>Chromosome-scale reference genome and RAD-based genetic map of yellow starthistle (Centaurea solstitialis) reveal putative structural variation and QTLs associated with invader traits.</title>
        <authorList>
            <person name="Reatini B."/>
            <person name="Cang F.A."/>
            <person name="Jiang Q."/>
            <person name="Mckibben M.T.W."/>
            <person name="Barker M.S."/>
            <person name="Rieseberg L.H."/>
            <person name="Dlugosch K.M."/>
        </authorList>
    </citation>
    <scope>NUCLEOTIDE SEQUENCE</scope>
    <source>
        <strain evidence="12">CAN-66</strain>
        <tissue evidence="12">Leaf</tissue>
    </source>
</reference>
<gene>
    <name evidence="12" type="ORF">OSB04_023385</name>
</gene>
<evidence type="ECO:0000313" key="12">
    <source>
        <dbReference type="EMBL" id="KAJ9543678.1"/>
    </source>
</evidence>
<dbReference type="GO" id="GO:0008615">
    <property type="term" value="P:pyridoxine biosynthetic process"/>
    <property type="evidence" value="ECO:0007669"/>
    <property type="project" value="TreeGrafter"/>
</dbReference>
<dbReference type="GO" id="GO:0042823">
    <property type="term" value="P:pyridoxal phosphate biosynthetic process"/>
    <property type="evidence" value="ECO:0007669"/>
    <property type="project" value="InterPro"/>
</dbReference>
<protein>
    <recommendedName>
        <fullName evidence="3">pyridoxal 5'-phosphate synthase (glutamine hydrolyzing)</fullName>
        <ecNumber evidence="3">4.3.3.6</ecNumber>
    </recommendedName>
</protein>
<evidence type="ECO:0000256" key="8">
    <source>
        <dbReference type="ARBA" id="ARBA00047992"/>
    </source>
</evidence>
<evidence type="ECO:0000259" key="11">
    <source>
        <dbReference type="Pfam" id="PF05690"/>
    </source>
</evidence>
<evidence type="ECO:0000313" key="13">
    <source>
        <dbReference type="Proteomes" id="UP001172457"/>
    </source>
</evidence>
<dbReference type="InterPro" id="IPR033755">
    <property type="entry name" value="PdxS/SNZ_N"/>
</dbReference>
<comment type="pathway">
    <text evidence="1">Cofactor biosynthesis; pyridoxal 5'-phosphate biosynthesis.</text>
</comment>
<dbReference type="InterPro" id="IPR013785">
    <property type="entry name" value="Aldolase_TIM"/>
</dbReference>
<comment type="catalytic activity">
    <reaction evidence="8">
        <text>aldehydo-D-ribose 5-phosphate + D-glyceraldehyde 3-phosphate + L-glutamine = pyridoxal 5'-phosphate + L-glutamate + phosphate + 3 H2O + H(+)</text>
        <dbReference type="Rhea" id="RHEA:31507"/>
        <dbReference type="ChEBI" id="CHEBI:15377"/>
        <dbReference type="ChEBI" id="CHEBI:15378"/>
        <dbReference type="ChEBI" id="CHEBI:29985"/>
        <dbReference type="ChEBI" id="CHEBI:43474"/>
        <dbReference type="ChEBI" id="CHEBI:58273"/>
        <dbReference type="ChEBI" id="CHEBI:58359"/>
        <dbReference type="ChEBI" id="CHEBI:59776"/>
        <dbReference type="ChEBI" id="CHEBI:597326"/>
        <dbReference type="EC" id="4.3.3.6"/>
    </reaction>
</comment>
<dbReference type="EC" id="4.3.3.6" evidence="3"/>
<dbReference type="EMBL" id="JARYMX010000006">
    <property type="protein sequence ID" value="KAJ9543678.1"/>
    <property type="molecule type" value="Genomic_DNA"/>
</dbReference>
<evidence type="ECO:0000256" key="4">
    <source>
        <dbReference type="ARBA" id="ARBA00022898"/>
    </source>
</evidence>
<dbReference type="PANTHER" id="PTHR31829">
    <property type="entry name" value="PYRIDOXAL 5'-PHOSPHATE SYNTHASE SUBUNIT SNZ1-RELATED"/>
    <property type="match status" value="1"/>
</dbReference>
<dbReference type="Proteomes" id="UP001172457">
    <property type="component" value="Chromosome 6"/>
</dbReference>
<evidence type="ECO:0000256" key="3">
    <source>
        <dbReference type="ARBA" id="ARBA00012084"/>
    </source>
</evidence>
<dbReference type="InterPro" id="IPR033983">
    <property type="entry name" value="Thiazole_synthase_ThiG"/>
</dbReference>
<proteinExistence type="inferred from homology"/>
<dbReference type="Pfam" id="PF01680">
    <property type="entry name" value="SOR_SNZ"/>
    <property type="match status" value="1"/>
</dbReference>
<comment type="function">
    <text evidence="7">Catalyzes the formation of pyridoxal 5'-phosphate from ribose 5-phosphate (RBP), glyceraldehyde 3-phosphate (G3P) and ammonia. The ammonia is provided by PDX2. Can also use ribulose 5-phosphate and dihydroxyacetone phosphate as substrates, resulting from enzyme-catalyzed isomerization of RBP and G3P, respectively. Also plays an indirect role in resistance to singlet oxygen-generating photosensitizers.</text>
</comment>
<evidence type="ECO:0000256" key="9">
    <source>
        <dbReference type="PROSITE-ProRule" id="PRU00481"/>
    </source>
</evidence>
<dbReference type="SUPFAM" id="SSF51366">
    <property type="entry name" value="Ribulose-phoshate binding barrel"/>
    <property type="match status" value="1"/>
</dbReference>
<dbReference type="PROSITE" id="PS51129">
    <property type="entry name" value="PDXS_SNZ_2"/>
    <property type="match status" value="1"/>
</dbReference>
<dbReference type="PANTHER" id="PTHR31829:SF0">
    <property type="entry name" value="PYRIDOXAL 5'-PHOSPHATE SYNTHASE SUBUNIT SNZ1-RELATED"/>
    <property type="match status" value="1"/>
</dbReference>
<evidence type="ECO:0000256" key="1">
    <source>
        <dbReference type="ARBA" id="ARBA00004737"/>
    </source>
</evidence>
<dbReference type="GO" id="GO:0036381">
    <property type="term" value="F:pyridoxal 5'-phosphate synthase (glutamine hydrolysing) activity"/>
    <property type="evidence" value="ECO:0007669"/>
    <property type="project" value="UniProtKB-EC"/>
</dbReference>
<evidence type="ECO:0000256" key="7">
    <source>
        <dbReference type="ARBA" id="ARBA00037142"/>
    </source>
</evidence>
<feature type="domain" description="PdxS/SNZ N-terminal" evidence="10">
    <location>
        <begin position="10"/>
        <end position="208"/>
    </location>
</feature>
<feature type="domain" description="Thiazole synthase ThiG" evidence="11">
    <location>
        <begin position="210"/>
        <end position="251"/>
    </location>
</feature>
<dbReference type="AlphaFoldDB" id="A0AA38SRL1"/>
<keyword evidence="4" id="KW-0663">Pyridoxal phosphate</keyword>
<evidence type="ECO:0000259" key="10">
    <source>
        <dbReference type="Pfam" id="PF01680"/>
    </source>
</evidence>
<comment type="similarity">
    <text evidence="2 9">Belongs to the PdxS/SNZ family.</text>
</comment>
<dbReference type="Gene3D" id="3.20.20.70">
    <property type="entry name" value="Aldolase class I"/>
    <property type="match status" value="1"/>
</dbReference>
<comment type="caution">
    <text evidence="12">The sequence shown here is derived from an EMBL/GenBank/DDBJ whole genome shotgun (WGS) entry which is preliminary data.</text>
</comment>
<sequence>MAIPKSGMAALTKMLRGGVIVQVISPDQAVVAQKAGASAVMVLENFAADIHRYRRMADTQIIKDVKKAVTIPVSAKVRIGHFVEAEVLQHIGVDFIDESGFFFPPRDKKFHIRKHDFETPFICGCENLGEALSRIDEGAVMIRTKGVAGIGDVARAVEQIQSINREIRELSYMDDNELHAFSRTHSAPYELVKKTKELGKLQALQFGARGIETPADAALMMRLGCDGIIVGSGIFKTQDPLASARAIVRATRHYNDLDVVAEVSCGLPKAKIPNDDDVDWSD</sequence>
<accession>A0AA38SRL1</accession>